<sequence length="229" mass="26199">MNIRYRLIIVVFVSILVLWKTFQYYGIYTDQEKRLTRLAINNDDQIKDQIRVSVYYESLCSDSRNFFIKQLLPTYLELSSYISLDLIPYGKAKTIEDNGNIEFECQHRSTECLGNKIHACAIDQISNPLQALKFVSCSLEDGILPYEAAERCASENDLDYRKIVECADSKEASIMLKEYGKRTDAVQPPITFIPTIELNGAQTVPLPNILKDFKKVLCTTIKDVPEACM</sequence>
<proteinExistence type="inferred from homology"/>
<evidence type="ECO:0000313" key="4">
    <source>
        <dbReference type="RefSeq" id="XP_017770607.1"/>
    </source>
</evidence>
<dbReference type="Pfam" id="PF03227">
    <property type="entry name" value="GILT"/>
    <property type="match status" value="1"/>
</dbReference>
<dbReference type="PANTHER" id="PTHR13234">
    <property type="entry name" value="GAMMA-INTERFERON INDUCIBLE LYSOSOMAL THIOL REDUCTASE GILT"/>
    <property type="match status" value="1"/>
</dbReference>
<keyword evidence="2" id="KW-0325">Glycoprotein</keyword>
<reference evidence="4" key="1">
    <citation type="submission" date="2025-08" db="UniProtKB">
        <authorList>
            <consortium name="RefSeq"/>
        </authorList>
    </citation>
    <scope>IDENTIFICATION</scope>
    <source>
        <tissue evidence="4">Whole Larva</tissue>
    </source>
</reference>
<accession>A0ABM1M7Q7</accession>
<organism evidence="3 4">
    <name type="scientific">Nicrophorus vespilloides</name>
    <name type="common">Boreal carrion beetle</name>
    <dbReference type="NCBI Taxonomy" id="110193"/>
    <lineage>
        <taxon>Eukaryota</taxon>
        <taxon>Metazoa</taxon>
        <taxon>Ecdysozoa</taxon>
        <taxon>Arthropoda</taxon>
        <taxon>Hexapoda</taxon>
        <taxon>Insecta</taxon>
        <taxon>Pterygota</taxon>
        <taxon>Neoptera</taxon>
        <taxon>Endopterygota</taxon>
        <taxon>Coleoptera</taxon>
        <taxon>Polyphaga</taxon>
        <taxon>Staphyliniformia</taxon>
        <taxon>Silphidae</taxon>
        <taxon>Nicrophorinae</taxon>
        <taxon>Nicrophorus</taxon>
    </lineage>
</organism>
<dbReference type="RefSeq" id="XP_017770607.1">
    <property type="nucleotide sequence ID" value="XM_017915118.1"/>
</dbReference>
<comment type="similarity">
    <text evidence="1">Belongs to the GILT family.</text>
</comment>
<gene>
    <name evidence="4" type="primary">LOC108558266</name>
</gene>
<dbReference type="InterPro" id="IPR004911">
    <property type="entry name" value="Interferon-induced_GILT"/>
</dbReference>
<dbReference type="GeneID" id="108558266"/>
<dbReference type="PANTHER" id="PTHR13234:SF71">
    <property type="entry name" value="GAMMA-INTERFERON-INDUCIBLE LYSOSOMAL THIOL REDUCTASE-LIKE PROTEIN"/>
    <property type="match status" value="1"/>
</dbReference>
<evidence type="ECO:0000256" key="1">
    <source>
        <dbReference type="ARBA" id="ARBA00005679"/>
    </source>
</evidence>
<dbReference type="Proteomes" id="UP000695000">
    <property type="component" value="Unplaced"/>
</dbReference>
<protein>
    <submittedName>
        <fullName evidence="4">GILT-like protein C02D5.2</fullName>
    </submittedName>
</protein>
<name>A0ABM1M7Q7_NICVS</name>
<evidence type="ECO:0000313" key="3">
    <source>
        <dbReference type="Proteomes" id="UP000695000"/>
    </source>
</evidence>
<evidence type="ECO:0000256" key="2">
    <source>
        <dbReference type="ARBA" id="ARBA00023180"/>
    </source>
</evidence>
<keyword evidence="3" id="KW-1185">Reference proteome</keyword>